<organism evidence="1 2">
    <name type="scientific">Melipona quadrifasciata</name>
    <dbReference type="NCBI Taxonomy" id="166423"/>
    <lineage>
        <taxon>Eukaryota</taxon>
        <taxon>Metazoa</taxon>
        <taxon>Ecdysozoa</taxon>
        <taxon>Arthropoda</taxon>
        <taxon>Hexapoda</taxon>
        <taxon>Insecta</taxon>
        <taxon>Pterygota</taxon>
        <taxon>Neoptera</taxon>
        <taxon>Endopterygota</taxon>
        <taxon>Hymenoptera</taxon>
        <taxon>Apocrita</taxon>
        <taxon>Aculeata</taxon>
        <taxon>Apoidea</taxon>
        <taxon>Anthophila</taxon>
        <taxon>Apidae</taxon>
        <taxon>Melipona</taxon>
    </lineage>
</organism>
<gene>
    <name evidence="1" type="ORF">WN51_09438</name>
</gene>
<accession>A0A0N1ISY2</accession>
<dbReference type="Proteomes" id="UP000053105">
    <property type="component" value="Unassembled WGS sequence"/>
</dbReference>
<name>A0A0N1ISY2_9HYME</name>
<proteinExistence type="predicted"/>
<evidence type="ECO:0000313" key="2">
    <source>
        <dbReference type="Proteomes" id="UP000053105"/>
    </source>
</evidence>
<dbReference type="AlphaFoldDB" id="A0A0N1ISY2"/>
<sequence length="49" mass="5774">MMQCICAKYLVKVKVSRSYVNTLTSEQFEKWNGTEWNETERNGTERNGI</sequence>
<dbReference type="EMBL" id="KQ438551">
    <property type="protein sequence ID" value="KOX67194.1"/>
    <property type="molecule type" value="Genomic_DNA"/>
</dbReference>
<reference evidence="1 2" key="1">
    <citation type="submission" date="2015-07" db="EMBL/GenBank/DDBJ databases">
        <title>The genome of Melipona quadrifasciata.</title>
        <authorList>
            <person name="Pan H."/>
            <person name="Kapheim K."/>
        </authorList>
    </citation>
    <scope>NUCLEOTIDE SEQUENCE [LARGE SCALE GENOMIC DNA]</scope>
    <source>
        <strain evidence="1">0111107301</strain>
        <tissue evidence="1">Whole body</tissue>
    </source>
</reference>
<protein>
    <submittedName>
        <fullName evidence="1">Uncharacterized protein</fullName>
    </submittedName>
</protein>
<evidence type="ECO:0000313" key="1">
    <source>
        <dbReference type="EMBL" id="KOX67194.1"/>
    </source>
</evidence>
<keyword evidence="2" id="KW-1185">Reference proteome</keyword>